<keyword evidence="3" id="KW-1185">Reference proteome</keyword>
<evidence type="ECO:0000313" key="2">
    <source>
        <dbReference type="EMBL" id="GJS84103.1"/>
    </source>
</evidence>
<feature type="compositionally biased region" description="Basic residues" evidence="1">
    <location>
        <begin position="84"/>
        <end position="96"/>
    </location>
</feature>
<comment type="caution">
    <text evidence="2">The sequence shown here is derived from an EMBL/GenBank/DDBJ whole genome shotgun (WGS) entry which is preliminary data.</text>
</comment>
<feature type="compositionally biased region" description="Basic and acidic residues" evidence="1">
    <location>
        <begin position="103"/>
        <end position="114"/>
    </location>
</feature>
<accession>A0ABQ4Z1T3</accession>
<proteinExistence type="predicted"/>
<feature type="compositionally biased region" description="Basic and acidic residues" evidence="1">
    <location>
        <begin position="146"/>
        <end position="161"/>
    </location>
</feature>
<evidence type="ECO:0000313" key="3">
    <source>
        <dbReference type="Proteomes" id="UP001151760"/>
    </source>
</evidence>
<feature type="compositionally biased region" description="Basic residues" evidence="1">
    <location>
        <begin position="115"/>
        <end position="127"/>
    </location>
</feature>
<protein>
    <submittedName>
        <fullName evidence="2">Uncharacterized protein</fullName>
    </submittedName>
</protein>
<name>A0ABQ4Z1T3_9ASTR</name>
<reference evidence="2" key="2">
    <citation type="submission" date="2022-01" db="EMBL/GenBank/DDBJ databases">
        <authorList>
            <person name="Yamashiro T."/>
            <person name="Shiraishi A."/>
            <person name="Satake H."/>
            <person name="Nakayama K."/>
        </authorList>
    </citation>
    <scope>NUCLEOTIDE SEQUENCE</scope>
</reference>
<organism evidence="2 3">
    <name type="scientific">Tanacetum coccineum</name>
    <dbReference type="NCBI Taxonomy" id="301880"/>
    <lineage>
        <taxon>Eukaryota</taxon>
        <taxon>Viridiplantae</taxon>
        <taxon>Streptophyta</taxon>
        <taxon>Embryophyta</taxon>
        <taxon>Tracheophyta</taxon>
        <taxon>Spermatophyta</taxon>
        <taxon>Magnoliopsida</taxon>
        <taxon>eudicotyledons</taxon>
        <taxon>Gunneridae</taxon>
        <taxon>Pentapetalae</taxon>
        <taxon>asterids</taxon>
        <taxon>campanulids</taxon>
        <taxon>Asterales</taxon>
        <taxon>Asteraceae</taxon>
        <taxon>Asteroideae</taxon>
        <taxon>Anthemideae</taxon>
        <taxon>Anthemidinae</taxon>
        <taxon>Tanacetum</taxon>
    </lineage>
</organism>
<gene>
    <name evidence="2" type="ORF">Tco_0750644</name>
</gene>
<evidence type="ECO:0000256" key="1">
    <source>
        <dbReference type="SAM" id="MobiDB-lite"/>
    </source>
</evidence>
<sequence>MYKKKNMHLVKVLTWMGSMGDQKCSWPSPARVLQQKLPSAFANHSRKSTPKEGTARKAQGSKKARLNFEEVSQHSESGTSSRRRDLRKRLGSRRVRSVSGSPEPRRGRPESPRKKDPKRKTVFKRLKKDVFHKIGDKGKSMSTHSNDSRRQSYHSIRRDTKSCYQGSRSR</sequence>
<reference evidence="2" key="1">
    <citation type="journal article" date="2022" name="Int. J. Mol. Sci.">
        <title>Draft Genome of Tanacetum Coccineum: Genomic Comparison of Closely Related Tanacetum-Family Plants.</title>
        <authorList>
            <person name="Yamashiro T."/>
            <person name="Shiraishi A."/>
            <person name="Nakayama K."/>
            <person name="Satake H."/>
        </authorList>
    </citation>
    <scope>NUCLEOTIDE SEQUENCE</scope>
</reference>
<dbReference type="Proteomes" id="UP001151760">
    <property type="component" value="Unassembled WGS sequence"/>
</dbReference>
<feature type="compositionally biased region" description="Basic and acidic residues" evidence="1">
    <location>
        <begin position="128"/>
        <end position="139"/>
    </location>
</feature>
<feature type="region of interest" description="Disordered" evidence="1">
    <location>
        <begin position="36"/>
        <end position="170"/>
    </location>
</feature>
<dbReference type="EMBL" id="BQNB010010949">
    <property type="protein sequence ID" value="GJS84103.1"/>
    <property type="molecule type" value="Genomic_DNA"/>
</dbReference>